<evidence type="ECO:0000313" key="2">
    <source>
        <dbReference type="Proteomes" id="UP000807306"/>
    </source>
</evidence>
<gene>
    <name evidence="1" type="ORF">CPB83DRAFT_896432</name>
</gene>
<organism evidence="1 2">
    <name type="scientific">Crepidotus variabilis</name>
    <dbReference type="NCBI Taxonomy" id="179855"/>
    <lineage>
        <taxon>Eukaryota</taxon>
        <taxon>Fungi</taxon>
        <taxon>Dikarya</taxon>
        <taxon>Basidiomycota</taxon>
        <taxon>Agaricomycotina</taxon>
        <taxon>Agaricomycetes</taxon>
        <taxon>Agaricomycetidae</taxon>
        <taxon>Agaricales</taxon>
        <taxon>Agaricineae</taxon>
        <taxon>Crepidotaceae</taxon>
        <taxon>Crepidotus</taxon>
    </lineage>
</organism>
<comment type="caution">
    <text evidence="1">The sequence shown here is derived from an EMBL/GenBank/DDBJ whole genome shotgun (WGS) entry which is preliminary data.</text>
</comment>
<dbReference type="OrthoDB" id="2833246at2759"/>
<proteinExistence type="predicted"/>
<accession>A0A9P6JMB7</accession>
<reference evidence="1" key="1">
    <citation type="submission" date="2020-11" db="EMBL/GenBank/DDBJ databases">
        <authorList>
            <consortium name="DOE Joint Genome Institute"/>
            <person name="Ahrendt S."/>
            <person name="Riley R."/>
            <person name="Andreopoulos W."/>
            <person name="Labutti K."/>
            <person name="Pangilinan J."/>
            <person name="Ruiz-Duenas F.J."/>
            <person name="Barrasa J.M."/>
            <person name="Sanchez-Garcia M."/>
            <person name="Camarero S."/>
            <person name="Miyauchi S."/>
            <person name="Serrano A."/>
            <person name="Linde D."/>
            <person name="Babiker R."/>
            <person name="Drula E."/>
            <person name="Ayuso-Fernandez I."/>
            <person name="Pacheco R."/>
            <person name="Padilla G."/>
            <person name="Ferreira P."/>
            <person name="Barriuso J."/>
            <person name="Kellner H."/>
            <person name="Castanera R."/>
            <person name="Alfaro M."/>
            <person name="Ramirez L."/>
            <person name="Pisabarro A.G."/>
            <person name="Kuo A."/>
            <person name="Tritt A."/>
            <person name="Lipzen A."/>
            <person name="He G."/>
            <person name="Yan M."/>
            <person name="Ng V."/>
            <person name="Cullen D."/>
            <person name="Martin F."/>
            <person name="Rosso M.-N."/>
            <person name="Henrissat B."/>
            <person name="Hibbett D."/>
            <person name="Martinez A.T."/>
            <person name="Grigoriev I.V."/>
        </authorList>
    </citation>
    <scope>NUCLEOTIDE SEQUENCE</scope>
    <source>
        <strain evidence="1">CBS 506.95</strain>
    </source>
</reference>
<evidence type="ECO:0000313" key="1">
    <source>
        <dbReference type="EMBL" id="KAF9526127.1"/>
    </source>
</evidence>
<name>A0A9P6JMB7_9AGAR</name>
<dbReference type="Proteomes" id="UP000807306">
    <property type="component" value="Unassembled WGS sequence"/>
</dbReference>
<sequence length="164" mass="17865">MIQPETIACLATFAGEKATQLVLQHLNGVENVLNLRADARESYDDWQWGIKAQDDGEQVKYVYPNVPSSSKPDMINLDDGQEIVFGGGDDGVKLGKGPLPLLCNILLTLARVLQMSGAADIILQMQEDADDSNLGHSYIASDLRFDILRSKLLLHPTRGSGVSN</sequence>
<dbReference type="EMBL" id="MU157875">
    <property type="protein sequence ID" value="KAF9526127.1"/>
    <property type="molecule type" value="Genomic_DNA"/>
</dbReference>
<keyword evidence="2" id="KW-1185">Reference proteome</keyword>
<protein>
    <submittedName>
        <fullName evidence="1">Uncharacterized protein</fullName>
    </submittedName>
</protein>
<dbReference type="AlphaFoldDB" id="A0A9P6JMB7"/>